<feature type="region of interest" description="Disordered" evidence="1">
    <location>
        <begin position="1293"/>
        <end position="1322"/>
    </location>
</feature>
<feature type="compositionally biased region" description="Polar residues" evidence="1">
    <location>
        <begin position="1004"/>
        <end position="1025"/>
    </location>
</feature>
<evidence type="ECO:0000256" key="1">
    <source>
        <dbReference type="SAM" id="MobiDB-lite"/>
    </source>
</evidence>
<dbReference type="GO" id="GO:0042752">
    <property type="term" value="P:regulation of circadian rhythm"/>
    <property type="evidence" value="ECO:0007669"/>
    <property type="project" value="InterPro"/>
</dbReference>
<evidence type="ECO:0000313" key="3">
    <source>
        <dbReference type="Proteomes" id="UP001189624"/>
    </source>
</evidence>
<dbReference type="Gramene" id="rna-AYBTSS11_LOCUS29384">
    <property type="protein sequence ID" value="CAJ1977233.1"/>
    <property type="gene ID" value="gene-AYBTSS11_LOCUS29384"/>
</dbReference>
<feature type="compositionally biased region" description="Low complexity" evidence="1">
    <location>
        <begin position="399"/>
        <end position="410"/>
    </location>
</feature>
<proteinExistence type="predicted"/>
<feature type="compositionally biased region" description="Low complexity" evidence="1">
    <location>
        <begin position="1534"/>
        <end position="1543"/>
    </location>
</feature>
<gene>
    <name evidence="2" type="ORF">AYBTSS11_LOCUS29384</name>
</gene>
<feature type="compositionally biased region" description="Low complexity" evidence="1">
    <location>
        <begin position="339"/>
        <end position="351"/>
    </location>
</feature>
<feature type="compositionally biased region" description="Polar residues" evidence="1">
    <location>
        <begin position="457"/>
        <end position="469"/>
    </location>
</feature>
<feature type="compositionally biased region" description="Basic and acidic residues" evidence="1">
    <location>
        <begin position="190"/>
        <end position="199"/>
    </location>
</feature>
<protein>
    <recommendedName>
        <fullName evidence="4">Protein TIME FOR COFFEE</fullName>
    </recommendedName>
</protein>
<feature type="compositionally biased region" description="Acidic residues" evidence="1">
    <location>
        <begin position="200"/>
        <end position="220"/>
    </location>
</feature>
<keyword evidence="3" id="KW-1185">Reference proteome</keyword>
<feature type="compositionally biased region" description="Polar residues" evidence="1">
    <location>
        <begin position="1428"/>
        <end position="1466"/>
    </location>
</feature>
<dbReference type="EMBL" id="OY731407">
    <property type="protein sequence ID" value="CAJ1977233.1"/>
    <property type="molecule type" value="Genomic_DNA"/>
</dbReference>
<feature type="compositionally biased region" description="Polar residues" evidence="1">
    <location>
        <begin position="678"/>
        <end position="689"/>
    </location>
</feature>
<feature type="region of interest" description="Disordered" evidence="1">
    <location>
        <begin position="1350"/>
        <end position="1582"/>
    </location>
</feature>
<dbReference type="PANTHER" id="PTHR34798:SF2">
    <property type="entry name" value="PROTEIN TIME FOR COFFEE"/>
    <property type="match status" value="1"/>
</dbReference>
<name>A0AA86W2W1_9FABA</name>
<evidence type="ECO:0008006" key="4">
    <source>
        <dbReference type="Google" id="ProtNLM"/>
    </source>
</evidence>
<feature type="compositionally biased region" description="Low complexity" evidence="1">
    <location>
        <begin position="435"/>
        <end position="446"/>
    </location>
</feature>
<feature type="compositionally biased region" description="Low complexity" evidence="1">
    <location>
        <begin position="1406"/>
        <end position="1419"/>
    </location>
</feature>
<feature type="compositionally biased region" description="Low complexity" evidence="1">
    <location>
        <begin position="1040"/>
        <end position="1050"/>
    </location>
</feature>
<feature type="compositionally biased region" description="Basic and acidic residues" evidence="1">
    <location>
        <begin position="153"/>
        <end position="182"/>
    </location>
</feature>
<feature type="region of interest" description="Disordered" evidence="1">
    <location>
        <begin position="1104"/>
        <end position="1135"/>
    </location>
</feature>
<feature type="region of interest" description="Disordered" evidence="1">
    <location>
        <begin position="482"/>
        <end position="560"/>
    </location>
</feature>
<reference evidence="2" key="1">
    <citation type="submission" date="2023-10" db="EMBL/GenBank/DDBJ databases">
        <authorList>
            <person name="Domelevo Entfellner J.-B."/>
        </authorList>
    </citation>
    <scope>NUCLEOTIDE SEQUENCE</scope>
</reference>
<feature type="compositionally biased region" description="Polar residues" evidence="1">
    <location>
        <begin position="1561"/>
        <end position="1581"/>
    </location>
</feature>
<organism evidence="2 3">
    <name type="scientific">Sphenostylis stenocarpa</name>
    <dbReference type="NCBI Taxonomy" id="92480"/>
    <lineage>
        <taxon>Eukaryota</taxon>
        <taxon>Viridiplantae</taxon>
        <taxon>Streptophyta</taxon>
        <taxon>Embryophyta</taxon>
        <taxon>Tracheophyta</taxon>
        <taxon>Spermatophyta</taxon>
        <taxon>Magnoliopsida</taxon>
        <taxon>eudicotyledons</taxon>
        <taxon>Gunneridae</taxon>
        <taxon>Pentapetalae</taxon>
        <taxon>rosids</taxon>
        <taxon>fabids</taxon>
        <taxon>Fabales</taxon>
        <taxon>Fabaceae</taxon>
        <taxon>Papilionoideae</taxon>
        <taxon>50 kb inversion clade</taxon>
        <taxon>NPAAA clade</taxon>
        <taxon>indigoferoid/millettioid clade</taxon>
        <taxon>Phaseoleae</taxon>
        <taxon>Sphenostylis</taxon>
    </lineage>
</organism>
<feature type="region of interest" description="Disordered" evidence="1">
    <location>
        <begin position="665"/>
        <end position="689"/>
    </location>
</feature>
<sequence>MKAPRKTTTSAAIGGATLLGSSVTVTLSYSRFGAHLSRPITKLRRWRLGFDDRRARTSWFRCHVGLAPSLESACFFNECLVPRRTHPTTEKPCVTDNAGSADSAEREDFCCGMDRIREARRSTMAANGLTRRRHRTNSLRDSPEEDGAMELQEPSRLRDRGGSGKKDRDRERERERERDRLGRSKKRRGDRLMHSSREDGGEDTSEESINDEDDDDDEDGGGGGGSASVRMLPLNPSSLSNHHRKSFPPAKVFRPTPPTTWKAADEMIGVSVPRKARSASTKRSHECWASSGGGIVAEQNHRQPSTSPVRATAPASPSSSNASVRKKIKQNGGAKFRPPKTTTSKPSSSAQEEIEIEIAEVLYGMMRQPQGPSKQEIIANESTKFDSREPNKSSTDAKSPISNPQNSSSSATPMSAVAPKRKRPRPVKHEDENPSSLSVRSSPISSTTKAENDQPSKVETFSSNLDKNNVGSATEAINLVNSQTVQAMPEPVKPESNASLESKPVTEEAEKQKDVGLSEVVVPPQSPKKESPKRQVADDDREDVKATKANPSISESENQWEEKFPIDLMAPPPPLRSSPDRDVENNLVVDAEKEVMAIKDDEKALRMNKEEAMAIEMEKVKAKAEEADSQKAGIVQKERRIDLQLDLEKADRVDPIGNVGSMVTKKQQHQRQQQQQQINSEKNVQSNSLPLPMTVPSWPGGLPPMGYMTPLQGVVSMDGTTVTSAAIPPPHLLFNQPRPKRCATHCYIARNILYHQQIARMNPFWPAAAGSASLYGAKPSNLNVVPSTELHGNVPDRAANSSQDKGHGISMFPGHMGKDKASQPANVDNSSRKQILLQQPLPPGAAPSNILHGPAFIFPLNQQQAAAAAASVRPGSVKSMPVSSNGTPSSVSNSAPPNASVTGATAAPTMSFSYPPNMPGNETPYLAILQNNAYSFPIPAHVGGPPGYRGTPHAQAFPFFNGSFYSSQMIHPSQIQQQQLPAQSQQNQQGHQNTSMSSGSSSSQKQHAQNQQKSNNNATGSNGVGSLQGFPVSKNPPSQPLQLQQQPQQRPNHHTSHPARQIEYEMGGEDSPSTADSRLTRATMNIYGQNFAMPMQTPNFALMTPASISGAGNNGSHSEKKQPQQHPAPKAGGETAPAFAMSFTSINGATGAPGLDLSSIAQNHPIMQSNHNYHIMAAAQAASAQLKKSYHAAEEGKNVNSSNVDEERKAMSGKIPATMGQSIAFGRPDVSDPSLASISGGANVIDTSGRNLNLSSASSRASASVMPAAISTNAASNQQQMQRNQQQILQHQKQNQFAAAAAATARNKTPSTSNGNVYSDNLPSTSSMATKFPNAVSAFPQSLVQSNSAVAHSPQWKNNVRATTTSQSPPSMASTTPASSVKNLPQQQARSQQQHTQISFATNPKSSTAQVQSASSTQSPSPPVMVGSPTTSSMSKNTGSPRTTSASTASNKISQSSSLSTQQAKNSAVPARKSSPVGGRNLPSILNVPQLTPSSNTGSKSQLPQQQQKQQQQQITKQALPQAQLFFSNPYVHSQSNSSTSTTPVPSGYYLQRRGPEQMQRPGSSGNSPAANNVKGSNALPTQGLLHPAQFAAMQPAGSHPQFVPTGFSYAHVHSVPSVQVKPAEQKQPAGE</sequence>
<feature type="compositionally biased region" description="Low complexity" evidence="1">
    <location>
        <begin position="972"/>
        <end position="1003"/>
    </location>
</feature>
<feature type="compositionally biased region" description="Low complexity" evidence="1">
    <location>
        <begin position="1502"/>
        <end position="1524"/>
    </location>
</feature>
<feature type="compositionally biased region" description="Low complexity" evidence="1">
    <location>
        <begin position="1293"/>
        <end position="1305"/>
    </location>
</feature>
<evidence type="ECO:0000313" key="2">
    <source>
        <dbReference type="EMBL" id="CAJ1977233.1"/>
    </source>
</evidence>
<feature type="compositionally biased region" description="Low complexity" evidence="1">
    <location>
        <begin position="1362"/>
        <end position="1397"/>
    </location>
</feature>
<dbReference type="GO" id="GO:0005634">
    <property type="term" value="C:nucleus"/>
    <property type="evidence" value="ECO:0007669"/>
    <property type="project" value="TreeGrafter"/>
</dbReference>
<feature type="compositionally biased region" description="Low complexity" evidence="1">
    <location>
        <begin position="304"/>
        <end position="323"/>
    </location>
</feature>
<feature type="compositionally biased region" description="Low complexity" evidence="1">
    <location>
        <begin position="881"/>
        <end position="901"/>
    </location>
</feature>
<feature type="compositionally biased region" description="Polar residues" evidence="1">
    <location>
        <begin position="1350"/>
        <end position="1361"/>
    </location>
</feature>
<feature type="region of interest" description="Disordered" evidence="1">
    <location>
        <begin position="876"/>
        <end position="902"/>
    </location>
</feature>
<accession>A0AA86W2W1</accession>
<feature type="compositionally biased region" description="Polar residues" evidence="1">
    <location>
        <begin position="1106"/>
        <end position="1116"/>
    </location>
</feature>
<feature type="region of interest" description="Disordered" evidence="1">
    <location>
        <begin position="122"/>
        <end position="469"/>
    </location>
</feature>
<feature type="compositionally biased region" description="Polar residues" evidence="1">
    <location>
        <begin position="1487"/>
        <end position="1501"/>
    </location>
</feature>
<feature type="compositionally biased region" description="Basic and acidic residues" evidence="1">
    <location>
        <begin position="504"/>
        <end position="516"/>
    </location>
</feature>
<feature type="region of interest" description="Disordered" evidence="1">
    <location>
        <begin position="791"/>
        <end position="830"/>
    </location>
</feature>
<dbReference type="InterPro" id="IPR039317">
    <property type="entry name" value="TIC"/>
</dbReference>
<dbReference type="Proteomes" id="UP001189624">
    <property type="component" value="Chromosome 10"/>
</dbReference>
<feature type="compositionally biased region" description="Basic and acidic residues" evidence="1">
    <location>
        <begin position="527"/>
        <end position="546"/>
    </location>
</feature>
<dbReference type="PANTHER" id="PTHR34798">
    <property type="entry name" value="PROTEIN TIME FOR COFFEE"/>
    <property type="match status" value="1"/>
</dbReference>
<feature type="compositionally biased region" description="Polar residues" evidence="1">
    <location>
        <begin position="1306"/>
        <end position="1322"/>
    </location>
</feature>
<feature type="region of interest" description="Disordered" evidence="1">
    <location>
        <begin position="972"/>
        <end position="1057"/>
    </location>
</feature>